<accession>A0A7X5QBS5</accession>
<dbReference type="AlphaFoldDB" id="A0A7X5QBS5"/>
<reference evidence="1 2" key="1">
    <citation type="submission" date="2018-02" db="EMBL/GenBank/DDBJ databases">
        <authorList>
            <person name="Machado R.A."/>
        </authorList>
    </citation>
    <scope>NUCLEOTIDE SEQUENCE [LARGE SCALE GENOMIC DNA]</scope>
    <source>
        <strain evidence="1 2">DSM 19724</strain>
    </source>
</reference>
<dbReference type="EMBL" id="PUJW01000003">
    <property type="protein sequence ID" value="NHB91461.1"/>
    <property type="molecule type" value="Genomic_DNA"/>
</dbReference>
<keyword evidence="2" id="KW-1185">Reference proteome</keyword>
<comment type="caution">
    <text evidence="1">The sequence shown here is derived from an EMBL/GenBank/DDBJ whole genome shotgun (WGS) entry which is preliminary data.</text>
</comment>
<organism evidence="1 2">
    <name type="scientific">Photorhabdus cinerea</name>
    <dbReference type="NCBI Taxonomy" id="471575"/>
    <lineage>
        <taxon>Bacteria</taxon>
        <taxon>Pseudomonadati</taxon>
        <taxon>Pseudomonadota</taxon>
        <taxon>Gammaproteobacteria</taxon>
        <taxon>Enterobacterales</taxon>
        <taxon>Morganellaceae</taxon>
        <taxon>Photorhabdus</taxon>
    </lineage>
</organism>
<evidence type="ECO:0000313" key="1">
    <source>
        <dbReference type="EMBL" id="NHB91461.1"/>
    </source>
</evidence>
<name>A0A7X5QBS5_9GAMM</name>
<sequence length="69" mass="8254">MIKPVYFQSGKGVLSQFYRFLYLVFVGWAEGLISQCKEIPNYQFVIMSNCQYIDENYDFDVVFLLNEKY</sequence>
<evidence type="ECO:0000313" key="2">
    <source>
        <dbReference type="Proteomes" id="UP000591844"/>
    </source>
</evidence>
<proteinExistence type="predicted"/>
<protein>
    <submittedName>
        <fullName evidence="1">Uncharacterized protein</fullName>
    </submittedName>
</protein>
<gene>
    <name evidence="1" type="ORF">C5469_04625</name>
</gene>
<dbReference type="Proteomes" id="UP000591844">
    <property type="component" value="Unassembled WGS sequence"/>
</dbReference>